<dbReference type="Pfam" id="PF05821">
    <property type="entry name" value="NDUF_B8"/>
    <property type="match status" value="1"/>
</dbReference>
<feature type="transmembrane region" description="Helical" evidence="1">
    <location>
        <begin position="103"/>
        <end position="127"/>
    </location>
</feature>
<name>A0A7C8I5M5_9PLEO</name>
<reference evidence="2 3" key="1">
    <citation type="submission" date="2020-01" db="EMBL/GenBank/DDBJ databases">
        <authorList>
            <consortium name="DOE Joint Genome Institute"/>
            <person name="Haridas S."/>
            <person name="Albert R."/>
            <person name="Binder M."/>
            <person name="Bloem J."/>
            <person name="Labutti K."/>
            <person name="Salamov A."/>
            <person name="Andreopoulos B."/>
            <person name="Baker S.E."/>
            <person name="Barry K."/>
            <person name="Bills G."/>
            <person name="Bluhm B.H."/>
            <person name="Cannon C."/>
            <person name="Castanera R."/>
            <person name="Culley D.E."/>
            <person name="Daum C."/>
            <person name="Ezra D."/>
            <person name="Gonzalez J.B."/>
            <person name="Henrissat B."/>
            <person name="Kuo A."/>
            <person name="Liang C."/>
            <person name="Lipzen A."/>
            <person name="Lutzoni F."/>
            <person name="Magnuson J."/>
            <person name="Mondo S."/>
            <person name="Nolan M."/>
            <person name="Ohm R."/>
            <person name="Pangilinan J."/>
            <person name="Park H.-J.H."/>
            <person name="Ramirez L."/>
            <person name="Alfaro M."/>
            <person name="Sun H."/>
            <person name="Tritt A."/>
            <person name="Yoshinaga Y."/>
            <person name="Zwiers L.-H.L."/>
            <person name="Turgeon B.G."/>
            <person name="Goodwin S.B."/>
            <person name="Spatafora J.W."/>
            <person name="Crous P.W."/>
            <person name="Grigoriev I.V."/>
        </authorList>
    </citation>
    <scope>NUCLEOTIDE SEQUENCE [LARGE SCALE GENOMIC DNA]</scope>
    <source>
        <strain evidence="2 3">CBS 611.86</strain>
    </source>
</reference>
<keyword evidence="1" id="KW-0812">Transmembrane</keyword>
<dbReference type="InterPro" id="IPR008699">
    <property type="entry name" value="NDUFB8"/>
</dbReference>
<evidence type="ECO:0000313" key="2">
    <source>
        <dbReference type="EMBL" id="KAF2868751.1"/>
    </source>
</evidence>
<dbReference type="Proteomes" id="UP000481861">
    <property type="component" value="Unassembled WGS sequence"/>
</dbReference>
<dbReference type="PANTHER" id="PTHR12840:SF1">
    <property type="entry name" value="NADH DEHYDROGENASE [UBIQUINONE] 1 BETA SUBCOMPLEX SUBUNIT 8, MITOCHONDRIAL"/>
    <property type="match status" value="1"/>
</dbReference>
<evidence type="ECO:0000313" key="3">
    <source>
        <dbReference type="Proteomes" id="UP000481861"/>
    </source>
</evidence>
<keyword evidence="1" id="KW-1133">Transmembrane helix</keyword>
<dbReference type="GO" id="GO:0005739">
    <property type="term" value="C:mitochondrion"/>
    <property type="evidence" value="ECO:0007669"/>
    <property type="project" value="InterPro"/>
</dbReference>
<protein>
    <recommendedName>
        <fullName evidence="4">NADH:ubiquinone oxidoreductase 20.1kD subunit</fullName>
    </recommendedName>
</protein>
<gene>
    <name evidence="2" type="ORF">BDV95DRAFT_609658</name>
</gene>
<dbReference type="PANTHER" id="PTHR12840">
    <property type="entry name" value="NADH-UBIQUINONE OXIDOREDUCTASE ASHI SUBUNIT"/>
    <property type="match status" value="1"/>
</dbReference>
<proteinExistence type="predicted"/>
<accession>A0A7C8I5M5</accession>
<keyword evidence="3" id="KW-1185">Reference proteome</keyword>
<dbReference type="AlphaFoldDB" id="A0A7C8I5M5"/>
<organism evidence="2 3">
    <name type="scientific">Massariosphaeria phaeospora</name>
    <dbReference type="NCBI Taxonomy" id="100035"/>
    <lineage>
        <taxon>Eukaryota</taxon>
        <taxon>Fungi</taxon>
        <taxon>Dikarya</taxon>
        <taxon>Ascomycota</taxon>
        <taxon>Pezizomycotina</taxon>
        <taxon>Dothideomycetes</taxon>
        <taxon>Pleosporomycetidae</taxon>
        <taxon>Pleosporales</taxon>
        <taxon>Pleosporales incertae sedis</taxon>
        <taxon>Massariosphaeria</taxon>
    </lineage>
</organism>
<evidence type="ECO:0008006" key="4">
    <source>
        <dbReference type="Google" id="ProtNLM"/>
    </source>
</evidence>
<dbReference type="EMBL" id="JAADJZ010000018">
    <property type="protein sequence ID" value="KAF2868751.1"/>
    <property type="molecule type" value="Genomic_DNA"/>
</dbReference>
<dbReference type="OrthoDB" id="2014058at2759"/>
<sequence>MLSRRIVAARPLTRVVVPTAAARLRPQFLQVRTALTQAEDLEITDPDMNGGYINPPMEKRSKRDPYADWWDKQDRRNYGEPCHEDHDILGPLSLHDYDHFTPAWGAALLGTFVASVLGLCGVVSLIYPDKISAPRTFEGGLEAELGGPRAVRTRAHGEELS</sequence>
<comment type="caution">
    <text evidence="2">The sequence shown here is derived from an EMBL/GenBank/DDBJ whole genome shotgun (WGS) entry which is preliminary data.</text>
</comment>
<evidence type="ECO:0000256" key="1">
    <source>
        <dbReference type="SAM" id="Phobius"/>
    </source>
</evidence>
<keyword evidence="1" id="KW-0472">Membrane</keyword>